<dbReference type="InterPro" id="IPR010021">
    <property type="entry name" value="PGPP1/Gep4"/>
</dbReference>
<dbReference type="SUPFAM" id="SSF56784">
    <property type="entry name" value="HAD-like"/>
    <property type="match status" value="1"/>
</dbReference>
<dbReference type="NCBIfam" id="TIGR01549">
    <property type="entry name" value="HAD-SF-IA-v1"/>
    <property type="match status" value="1"/>
</dbReference>
<dbReference type="PANTHER" id="PTHR19288:SF25">
    <property type="entry name" value="PHOSPHATIDYLGLYCEROPHOSPHATASE GEP4, MITOCHONDRIAL"/>
    <property type="match status" value="1"/>
</dbReference>
<dbReference type="GO" id="GO:0008962">
    <property type="term" value="F:phosphatidylglycerophosphatase activity"/>
    <property type="evidence" value="ECO:0007669"/>
    <property type="project" value="InterPro"/>
</dbReference>
<dbReference type="Pfam" id="PF13242">
    <property type="entry name" value="Hydrolase_like"/>
    <property type="match status" value="1"/>
</dbReference>
<keyword evidence="2" id="KW-1185">Reference proteome</keyword>
<dbReference type="PANTHER" id="PTHR19288">
    <property type="entry name" value="4-NITROPHENYLPHOSPHATASE-RELATED"/>
    <property type="match status" value="1"/>
</dbReference>
<name>A0A564VIW1_9FIRM</name>
<dbReference type="InterPro" id="IPR006439">
    <property type="entry name" value="HAD-SF_hydro_IA"/>
</dbReference>
<dbReference type="Proteomes" id="UP000408482">
    <property type="component" value="Unassembled WGS sequence"/>
</dbReference>
<gene>
    <name evidence="1" type="primary">gph_3</name>
    <name evidence="1" type="ORF">RSSSTS7063_02426</name>
</gene>
<protein>
    <submittedName>
        <fullName evidence="1">Phosphoglycolate phosphatase</fullName>
        <ecNumber evidence="1">3.1.3.18</ecNumber>
    </submittedName>
</protein>
<sequence length="168" mass="19471">MFRCFFPDEYLDSAYGIDYEKLYKEGYRGLLFDIDNTIVPHGAPADDRAKKLFEKLRALGFRYCFVSNNQKPRVEPFAKAVEGDFIENAHKPAGKNYKKACQVIGIDLDRTIFIGDQLFTDIYGAKRAGIRTILVKPIHPKEEIQIVLKRYLEKIVLHFYQKEEGKNS</sequence>
<dbReference type="GO" id="GO:0008967">
    <property type="term" value="F:phosphoglycolate phosphatase activity"/>
    <property type="evidence" value="ECO:0007669"/>
    <property type="project" value="UniProtKB-EC"/>
</dbReference>
<dbReference type="InterPro" id="IPR006549">
    <property type="entry name" value="HAD-SF_hydro_IIIA"/>
</dbReference>
<proteinExistence type="predicted"/>
<dbReference type="EC" id="3.1.3.18" evidence="1"/>
<evidence type="ECO:0000313" key="2">
    <source>
        <dbReference type="Proteomes" id="UP000408482"/>
    </source>
</evidence>
<dbReference type="RefSeq" id="WP_144092782.1">
    <property type="nucleotide sequence ID" value="NZ_CABHMX010000005.1"/>
</dbReference>
<evidence type="ECO:0000313" key="1">
    <source>
        <dbReference type="EMBL" id="VUX32330.1"/>
    </source>
</evidence>
<organism evidence="1 2">
    <name type="scientific">Blautia luti</name>
    <dbReference type="NCBI Taxonomy" id="89014"/>
    <lineage>
        <taxon>Bacteria</taxon>
        <taxon>Bacillati</taxon>
        <taxon>Bacillota</taxon>
        <taxon>Clostridia</taxon>
        <taxon>Lachnospirales</taxon>
        <taxon>Lachnospiraceae</taxon>
        <taxon>Blautia</taxon>
    </lineage>
</organism>
<dbReference type="NCBIfam" id="TIGR01668">
    <property type="entry name" value="YqeG_hyp_ppase"/>
    <property type="match status" value="1"/>
</dbReference>
<dbReference type="EMBL" id="CABHNW010000020">
    <property type="protein sequence ID" value="VUX32330.1"/>
    <property type="molecule type" value="Genomic_DNA"/>
</dbReference>
<dbReference type="InterPro" id="IPR036412">
    <property type="entry name" value="HAD-like_sf"/>
</dbReference>
<dbReference type="NCBIfam" id="TIGR01662">
    <property type="entry name" value="HAD-SF-IIIA"/>
    <property type="match status" value="1"/>
</dbReference>
<dbReference type="GO" id="GO:0005737">
    <property type="term" value="C:cytoplasm"/>
    <property type="evidence" value="ECO:0007669"/>
    <property type="project" value="TreeGrafter"/>
</dbReference>
<reference evidence="1 2" key="1">
    <citation type="submission" date="2019-07" db="EMBL/GenBank/DDBJ databases">
        <authorList>
            <person name="Hibberd C M."/>
            <person name="Gehrig L. J."/>
            <person name="Chang H.-W."/>
            <person name="Venkatesh S."/>
        </authorList>
    </citation>
    <scope>NUCLEOTIDE SEQUENCE [LARGE SCALE GENOMIC DNA]</scope>
    <source>
        <strain evidence="1">Blautia_luti_SSTS_Bg7063</strain>
    </source>
</reference>
<dbReference type="InterPro" id="IPR023214">
    <property type="entry name" value="HAD_sf"/>
</dbReference>
<accession>A0A564VIW1</accession>
<keyword evidence="1" id="KW-0378">Hydrolase</keyword>
<dbReference type="AlphaFoldDB" id="A0A564VIW1"/>
<dbReference type="Gene3D" id="3.40.50.1000">
    <property type="entry name" value="HAD superfamily/HAD-like"/>
    <property type="match status" value="1"/>
</dbReference>